<protein>
    <submittedName>
        <fullName evidence="3">Uncharacterized protein</fullName>
    </submittedName>
</protein>
<proteinExistence type="predicted"/>
<feature type="region of interest" description="Disordered" evidence="1">
    <location>
        <begin position="22"/>
        <end position="51"/>
    </location>
</feature>
<accession>A0A915KKG1</accession>
<reference evidence="3" key="1">
    <citation type="submission" date="2022-11" db="UniProtKB">
        <authorList>
            <consortium name="WormBaseParasite"/>
        </authorList>
    </citation>
    <scope>IDENTIFICATION</scope>
</reference>
<evidence type="ECO:0000256" key="1">
    <source>
        <dbReference type="SAM" id="MobiDB-lite"/>
    </source>
</evidence>
<organism evidence="2 3">
    <name type="scientific">Romanomermis culicivorax</name>
    <name type="common">Nematode worm</name>
    <dbReference type="NCBI Taxonomy" id="13658"/>
    <lineage>
        <taxon>Eukaryota</taxon>
        <taxon>Metazoa</taxon>
        <taxon>Ecdysozoa</taxon>
        <taxon>Nematoda</taxon>
        <taxon>Enoplea</taxon>
        <taxon>Dorylaimia</taxon>
        <taxon>Mermithida</taxon>
        <taxon>Mermithoidea</taxon>
        <taxon>Mermithidae</taxon>
        <taxon>Romanomermis</taxon>
    </lineage>
</organism>
<name>A0A915KKG1_ROMCU</name>
<evidence type="ECO:0000313" key="2">
    <source>
        <dbReference type="Proteomes" id="UP000887565"/>
    </source>
</evidence>
<evidence type="ECO:0000313" key="3">
    <source>
        <dbReference type="WBParaSite" id="nRc.2.0.1.t39321-RA"/>
    </source>
</evidence>
<keyword evidence="2" id="KW-1185">Reference proteome</keyword>
<dbReference type="AlphaFoldDB" id="A0A915KKG1"/>
<dbReference type="WBParaSite" id="nRc.2.0.1.t39321-RA">
    <property type="protein sequence ID" value="nRc.2.0.1.t39321-RA"/>
    <property type="gene ID" value="nRc.2.0.1.g39321"/>
</dbReference>
<feature type="compositionally biased region" description="Acidic residues" evidence="1">
    <location>
        <begin position="37"/>
        <end position="47"/>
    </location>
</feature>
<dbReference type="Proteomes" id="UP000887565">
    <property type="component" value="Unplaced"/>
</dbReference>
<sequence length="83" mass="9488">MKQYCNALEYFDGFWNIDFKKTTGGSAGQQPTPVWQEVDDGQPDEQEQTGRKPLEQIWGLLDCGCWGLVIGGQHPIFGWHMDR</sequence>